<keyword evidence="2" id="KW-1185">Reference proteome</keyword>
<reference evidence="1 2" key="1">
    <citation type="journal article" date="2023" name="bioRxiv">
        <title>Conserved and derived expression patterns and positive selection on dental genes reveal complex evolutionary context of ever-growing rodent molars.</title>
        <authorList>
            <person name="Calamari Z.T."/>
            <person name="Song A."/>
            <person name="Cohen E."/>
            <person name="Akter M."/>
            <person name="Roy R.D."/>
            <person name="Hallikas O."/>
            <person name="Christensen M.M."/>
            <person name="Li P."/>
            <person name="Marangoni P."/>
            <person name="Jernvall J."/>
            <person name="Klein O.D."/>
        </authorList>
    </citation>
    <scope>NUCLEOTIDE SEQUENCE [LARGE SCALE GENOMIC DNA]</scope>
    <source>
        <strain evidence="1">V071</strain>
    </source>
</reference>
<sequence>MSSWRRWC</sequence>
<proteinExistence type="predicted"/>
<evidence type="ECO:0000313" key="1">
    <source>
        <dbReference type="EMBL" id="KAK7808808.1"/>
    </source>
</evidence>
<organism evidence="1 2">
    <name type="scientific">Myodes glareolus</name>
    <name type="common">Bank vole</name>
    <name type="synonym">Clethrionomys glareolus</name>
    <dbReference type="NCBI Taxonomy" id="447135"/>
    <lineage>
        <taxon>Eukaryota</taxon>
        <taxon>Metazoa</taxon>
        <taxon>Chordata</taxon>
        <taxon>Craniata</taxon>
        <taxon>Vertebrata</taxon>
        <taxon>Euteleostomi</taxon>
        <taxon>Mammalia</taxon>
        <taxon>Eutheria</taxon>
        <taxon>Euarchontoglires</taxon>
        <taxon>Glires</taxon>
        <taxon>Rodentia</taxon>
        <taxon>Myomorpha</taxon>
        <taxon>Muroidea</taxon>
        <taxon>Cricetidae</taxon>
        <taxon>Arvicolinae</taxon>
        <taxon>Myodes</taxon>
    </lineage>
</organism>
<dbReference type="Proteomes" id="UP001488838">
    <property type="component" value="Unassembled WGS sequence"/>
</dbReference>
<gene>
    <name evidence="1" type="ORF">U0070_018730</name>
</gene>
<dbReference type="EMBL" id="JBBHLL010000228">
    <property type="protein sequence ID" value="KAK7808808.1"/>
    <property type="molecule type" value="Genomic_DNA"/>
</dbReference>
<accession>A0AAW0I378</accession>
<comment type="caution">
    <text evidence="1">The sequence shown here is derived from an EMBL/GenBank/DDBJ whole genome shotgun (WGS) entry which is preliminary data.</text>
</comment>
<protein>
    <submittedName>
        <fullName evidence="1">Uncharacterized protein</fullName>
    </submittedName>
</protein>
<name>A0AAW0I378_MYOGA</name>
<evidence type="ECO:0000313" key="2">
    <source>
        <dbReference type="Proteomes" id="UP001488838"/>
    </source>
</evidence>